<protein>
    <submittedName>
        <fullName evidence="1">Uncharacterized protein</fullName>
    </submittedName>
</protein>
<evidence type="ECO:0000313" key="2">
    <source>
        <dbReference type="Proteomes" id="UP001280121"/>
    </source>
</evidence>
<keyword evidence="2" id="KW-1185">Reference proteome</keyword>
<gene>
    <name evidence="1" type="ORF">Ddye_032094</name>
</gene>
<dbReference type="PANTHER" id="PTHR48189:SF3">
    <property type="entry name" value="SECRETED PROTEIN"/>
    <property type="match status" value="1"/>
</dbReference>
<organism evidence="1 2">
    <name type="scientific">Dipteronia dyeriana</name>
    <dbReference type="NCBI Taxonomy" id="168575"/>
    <lineage>
        <taxon>Eukaryota</taxon>
        <taxon>Viridiplantae</taxon>
        <taxon>Streptophyta</taxon>
        <taxon>Embryophyta</taxon>
        <taxon>Tracheophyta</taxon>
        <taxon>Spermatophyta</taxon>
        <taxon>Magnoliopsida</taxon>
        <taxon>eudicotyledons</taxon>
        <taxon>Gunneridae</taxon>
        <taxon>Pentapetalae</taxon>
        <taxon>rosids</taxon>
        <taxon>malvids</taxon>
        <taxon>Sapindales</taxon>
        <taxon>Sapindaceae</taxon>
        <taxon>Hippocastanoideae</taxon>
        <taxon>Acereae</taxon>
        <taxon>Dipteronia</taxon>
    </lineage>
</organism>
<reference evidence="1" key="1">
    <citation type="journal article" date="2023" name="Plant J.">
        <title>Genome sequences and population genomics provide insights into the demographic history, inbreeding, and mutation load of two 'living fossil' tree species of Dipteronia.</title>
        <authorList>
            <person name="Feng Y."/>
            <person name="Comes H.P."/>
            <person name="Chen J."/>
            <person name="Zhu S."/>
            <person name="Lu R."/>
            <person name="Zhang X."/>
            <person name="Li P."/>
            <person name="Qiu J."/>
            <person name="Olsen K.M."/>
            <person name="Qiu Y."/>
        </authorList>
    </citation>
    <scope>NUCLEOTIDE SEQUENCE</scope>
    <source>
        <strain evidence="1">KIB01</strain>
    </source>
</reference>
<evidence type="ECO:0000313" key="1">
    <source>
        <dbReference type="EMBL" id="KAK2637302.1"/>
    </source>
</evidence>
<dbReference type="EMBL" id="JANJYI010000009">
    <property type="protein sequence ID" value="KAK2637302.1"/>
    <property type="molecule type" value="Genomic_DNA"/>
</dbReference>
<dbReference type="Proteomes" id="UP001280121">
    <property type="component" value="Unassembled WGS sequence"/>
</dbReference>
<dbReference type="AlphaFoldDB" id="A0AAD9TK77"/>
<dbReference type="PANTHER" id="PTHR48189">
    <property type="entry name" value="BNAA10G07240D PROTEIN"/>
    <property type="match status" value="1"/>
</dbReference>
<name>A0AAD9TK77_9ROSI</name>
<sequence>MIKVAIMAELLEEYTAALARITQQMLQTRRGINTSFSDLRLNLLRFSSSSPPVSSTSFQDSSSFIVYF</sequence>
<accession>A0AAD9TK77</accession>
<comment type="caution">
    <text evidence="1">The sequence shown here is derived from an EMBL/GenBank/DDBJ whole genome shotgun (WGS) entry which is preliminary data.</text>
</comment>
<proteinExistence type="predicted"/>